<dbReference type="EMBL" id="CP051206">
    <property type="protein sequence ID" value="QJB46429.1"/>
    <property type="molecule type" value="Genomic_DNA"/>
</dbReference>
<dbReference type="Proteomes" id="UP000502433">
    <property type="component" value="Chromosome"/>
</dbReference>
<gene>
    <name evidence="1" type="ORF">HGD76_21830</name>
</gene>
<dbReference type="RefSeq" id="WP_148763788.1">
    <property type="nucleotide sequence ID" value="NZ_CP051206.1"/>
</dbReference>
<protein>
    <submittedName>
        <fullName evidence="1">Uncharacterized protein</fullName>
    </submittedName>
</protein>
<dbReference type="AlphaFoldDB" id="A0A6H2C649"/>
<evidence type="ECO:0000313" key="2">
    <source>
        <dbReference type="Proteomes" id="UP000502433"/>
    </source>
</evidence>
<dbReference type="KEGG" id="dfs:HGD76_21830"/>
<proteinExistence type="predicted"/>
<reference evidence="1 2" key="2">
    <citation type="submission" date="2020-04" db="EMBL/GenBank/DDBJ databases">
        <authorList>
            <person name="Fomenkov A."/>
            <person name="Anton B.P."/>
            <person name="Roberts R.J."/>
        </authorList>
    </citation>
    <scope>NUCLEOTIDE SEQUENCE [LARGE SCALE GENOMIC DNA]</scope>
    <source>
        <strain evidence="1 2">CCAP 1403/13f</strain>
    </source>
</reference>
<sequence length="93" mass="10319">MQALNITLPDTLANALNSYINDQENVLPANDIIENAIMEFLGQRGYLPPKKPINFTSVNKGSGFLDTSVNHDQILAEQIYSQSLPPNTLRLSF</sequence>
<accession>A0A6H2C649</accession>
<reference evidence="1 2" key="1">
    <citation type="submission" date="2020-04" db="EMBL/GenBank/DDBJ databases">
        <title>Genome-Wide Identification of 5-Methylcytosine Sites in Bacterial Genomes By High-Throughput Sequencing of MspJI Restriction Fragments.</title>
        <authorList>
            <person name="Wu V."/>
        </authorList>
    </citation>
    <scope>NUCLEOTIDE SEQUENCE [LARGE SCALE GENOMIC DNA]</scope>
    <source>
        <strain evidence="1 2">CCAP 1403/13f</strain>
    </source>
</reference>
<organism evidence="1 2">
    <name type="scientific">Dolichospermum flos-aquae CCAP 1403/13F</name>
    <dbReference type="NCBI Taxonomy" id="315271"/>
    <lineage>
        <taxon>Bacteria</taxon>
        <taxon>Bacillati</taxon>
        <taxon>Cyanobacteriota</taxon>
        <taxon>Cyanophyceae</taxon>
        <taxon>Nostocales</taxon>
        <taxon>Aphanizomenonaceae</taxon>
        <taxon>Dolichospermum</taxon>
    </lineage>
</organism>
<evidence type="ECO:0000313" key="1">
    <source>
        <dbReference type="EMBL" id="QJB46429.1"/>
    </source>
</evidence>
<name>A0A6H2C649_DOLFA</name>